<gene>
    <name evidence="5" type="ORF">GJW-30_1_03711</name>
</gene>
<evidence type="ECO:0000256" key="3">
    <source>
        <dbReference type="ARBA" id="ARBA00022691"/>
    </source>
</evidence>
<dbReference type="SUPFAM" id="SSF53335">
    <property type="entry name" value="S-adenosyl-L-methionine-dependent methyltransferases"/>
    <property type="match status" value="1"/>
</dbReference>
<dbReference type="RefSeq" id="WP_157746786.1">
    <property type="nucleotide sequence ID" value="NZ_AP014946.1"/>
</dbReference>
<dbReference type="KEGG" id="vgo:GJW-30_1_03711"/>
<organism evidence="5 6">
    <name type="scientific">Variibacter gotjawalensis</name>
    <dbReference type="NCBI Taxonomy" id="1333996"/>
    <lineage>
        <taxon>Bacteria</taxon>
        <taxon>Pseudomonadati</taxon>
        <taxon>Pseudomonadota</taxon>
        <taxon>Alphaproteobacteria</taxon>
        <taxon>Hyphomicrobiales</taxon>
        <taxon>Nitrobacteraceae</taxon>
        <taxon>Variibacter</taxon>
    </lineage>
</organism>
<reference evidence="5 6" key="1">
    <citation type="submission" date="2015-08" db="EMBL/GenBank/DDBJ databases">
        <title>Investigation of the bacterial diversity of lava forest soil.</title>
        <authorList>
            <person name="Lee J.S."/>
        </authorList>
    </citation>
    <scope>NUCLEOTIDE SEQUENCE [LARGE SCALE GENOMIC DNA]</scope>
    <source>
        <strain evidence="5 6">GJW-30</strain>
    </source>
</reference>
<feature type="domain" description="Methyltransferase type 12" evidence="4">
    <location>
        <begin position="54"/>
        <end position="145"/>
    </location>
</feature>
<keyword evidence="1" id="KW-0489">Methyltransferase</keyword>
<evidence type="ECO:0000313" key="6">
    <source>
        <dbReference type="Proteomes" id="UP000236884"/>
    </source>
</evidence>
<dbReference type="AlphaFoldDB" id="A0A0S3PZ12"/>
<dbReference type="Gene3D" id="3.40.50.150">
    <property type="entry name" value="Vaccinia Virus protein VP39"/>
    <property type="match status" value="1"/>
</dbReference>
<evidence type="ECO:0000259" key="4">
    <source>
        <dbReference type="Pfam" id="PF08242"/>
    </source>
</evidence>
<keyword evidence="3" id="KW-0949">S-adenosyl-L-methionine</keyword>
<protein>
    <recommendedName>
        <fullName evidence="4">Methyltransferase type 12 domain-containing protein</fullName>
    </recommendedName>
</protein>
<dbReference type="PANTHER" id="PTHR43464:SF19">
    <property type="entry name" value="UBIQUINONE BIOSYNTHESIS O-METHYLTRANSFERASE, MITOCHONDRIAL"/>
    <property type="match status" value="1"/>
</dbReference>
<dbReference type="GO" id="GO:0032259">
    <property type="term" value="P:methylation"/>
    <property type="evidence" value="ECO:0007669"/>
    <property type="project" value="UniProtKB-KW"/>
</dbReference>
<dbReference type="Proteomes" id="UP000236884">
    <property type="component" value="Chromosome"/>
</dbReference>
<dbReference type="InterPro" id="IPR013217">
    <property type="entry name" value="Methyltransf_12"/>
</dbReference>
<evidence type="ECO:0000313" key="5">
    <source>
        <dbReference type="EMBL" id="BAT61154.1"/>
    </source>
</evidence>
<dbReference type="PANTHER" id="PTHR43464">
    <property type="entry name" value="METHYLTRANSFERASE"/>
    <property type="match status" value="1"/>
</dbReference>
<sequence length="227" mass="25410">MSTPTKVDFDQYAKDYVAMLEDQRGMYGGERSYFSEYKIQLLSRLVQKPVSTILDFGAGIGLSIPYLKQYFPSARIAASDISEGSLNFISERHPDVDVIADRALSSDRSGFDLVLLITVLHHVAVEERRALVKRLSNLLRPGGHLCIFEHNPYNPLTRRMVSTCPFDSDAVLLTRAEAVELVSEAGLRPSHQGYTLFVPHALRALRVIEPALTWLPLGGQYYVIASR</sequence>
<evidence type="ECO:0000256" key="1">
    <source>
        <dbReference type="ARBA" id="ARBA00022603"/>
    </source>
</evidence>
<dbReference type="CDD" id="cd02440">
    <property type="entry name" value="AdoMet_MTases"/>
    <property type="match status" value="1"/>
</dbReference>
<dbReference type="EMBL" id="AP014946">
    <property type="protein sequence ID" value="BAT61154.1"/>
    <property type="molecule type" value="Genomic_DNA"/>
</dbReference>
<dbReference type="InterPro" id="IPR029063">
    <property type="entry name" value="SAM-dependent_MTases_sf"/>
</dbReference>
<dbReference type="Pfam" id="PF08242">
    <property type="entry name" value="Methyltransf_12"/>
    <property type="match status" value="1"/>
</dbReference>
<keyword evidence="6" id="KW-1185">Reference proteome</keyword>
<dbReference type="GO" id="GO:0008168">
    <property type="term" value="F:methyltransferase activity"/>
    <property type="evidence" value="ECO:0007669"/>
    <property type="project" value="UniProtKB-KW"/>
</dbReference>
<keyword evidence="2" id="KW-0808">Transferase</keyword>
<accession>A0A0S3PZ12</accession>
<proteinExistence type="predicted"/>
<name>A0A0S3PZ12_9BRAD</name>
<evidence type="ECO:0000256" key="2">
    <source>
        <dbReference type="ARBA" id="ARBA00022679"/>
    </source>
</evidence>